<proteinExistence type="predicted"/>
<feature type="transmembrane region" description="Helical" evidence="1">
    <location>
        <begin position="645"/>
        <end position="664"/>
    </location>
</feature>
<accession>A0A918RP95</accession>
<reference evidence="3" key="2">
    <citation type="submission" date="2020-09" db="EMBL/GenBank/DDBJ databases">
        <authorList>
            <person name="Sun Q."/>
            <person name="Ohkuma M."/>
        </authorList>
    </citation>
    <scope>NUCLEOTIDE SEQUENCE</scope>
    <source>
        <strain evidence="3">JCM 5016</strain>
    </source>
</reference>
<dbReference type="Proteomes" id="UP000623010">
    <property type="component" value="Unassembled WGS sequence"/>
</dbReference>
<keyword evidence="1" id="KW-0472">Membrane</keyword>
<dbReference type="InterPro" id="IPR007111">
    <property type="entry name" value="NACHT_NTPase"/>
</dbReference>
<organism evidence="3 4">
    <name type="scientific">Streptomyces echinoruber</name>
    <dbReference type="NCBI Taxonomy" id="68898"/>
    <lineage>
        <taxon>Bacteria</taxon>
        <taxon>Bacillati</taxon>
        <taxon>Actinomycetota</taxon>
        <taxon>Actinomycetes</taxon>
        <taxon>Kitasatosporales</taxon>
        <taxon>Streptomycetaceae</taxon>
        <taxon>Streptomyces</taxon>
    </lineage>
</organism>
<dbReference type="InterPro" id="IPR027417">
    <property type="entry name" value="P-loop_NTPase"/>
</dbReference>
<gene>
    <name evidence="3" type="ORF">GCM10010389_49300</name>
</gene>
<name>A0A918RP95_9ACTN</name>
<feature type="domain" description="NACHT" evidence="2">
    <location>
        <begin position="152"/>
        <end position="318"/>
    </location>
</feature>
<evidence type="ECO:0000259" key="2">
    <source>
        <dbReference type="Pfam" id="PF05729"/>
    </source>
</evidence>
<feature type="transmembrane region" description="Helical" evidence="1">
    <location>
        <begin position="781"/>
        <end position="800"/>
    </location>
</feature>
<feature type="transmembrane region" description="Helical" evidence="1">
    <location>
        <begin position="806"/>
        <end position="829"/>
    </location>
</feature>
<sequence>MGVLFLLALVLGMGGALALAWYFKLGRATTAATLLPTLAPAYLAWKAFQHDRLEALPPVDLNTVADELAQVIKNQWDDEAAIRRLNDPYPLPIAWRAADADLVEPWALLTEVARAWPGGPPGDPAQWPTDATGLAGADGQIGEVFAQRVPTRRLVILGLPGSGKTMLLVRLLHDLIAQRKGGGPVPVLFSLASWDPAHQSLKDWLAEQLRRDHAGLRALTPPAAPGGAQVDLAQALLDSWLILPLLDGFDEIPPALHAIALDALNRALPAKQPLVVASRVAAYRDVLTQPDAMVRLNGAAGIHLLPLTADQAAAYLRHDAGGECTSAADRWNTVATHLGTDTPVGDALSTPLGLFLARTIYNPRPHTPATPGVIPHPNELCDTTAFPTRTALNAHLFNAYIPAAYALHHSRPPRWTIAQAHRSLVFLARHLETRRDGSPNLAWWELSYALPAHVRRLILGLAVVLVGGLVHGLAAGLVFGLMVALRSTPSGTPSTRLRWSLRSLRHLGRQLVAGFGFGLVMGLMFGLVFGLGPGITTGLAFGLTFGLKPTSSGGPSTRLRRSPRNLGGQLVAGLRFALAGGLAAGLGFGLVAGLAAGLGFGLAMGLAFALVFGLGFGLMVGLVVGLRSTSSGAVNARLRWSPRKLGGQLVVGLMTAVIFGLFVAGEAGRVAGLAFWLMVGLAVGLVVGLRSTSSGAANARLRWSPRKLGGQLVAGLVAGLAFGLAVGFLADLGLADGLLIGLTVGLVFGLIVGLVAGLRGEKPDLTTVTGPATLLAQDRRTFFAIGLLGGVVGGGFGLAAGLPGGLVVGLVLGWVGGGFGLLAGLVVGLEQTAWGGWVITKACLALRRRVPWNLMTFLQDAHEYRGVLRQVGAVYHFRHLDLQRHLAQQPWPPTT</sequence>
<feature type="transmembrane region" description="Helical" evidence="1">
    <location>
        <begin position="602"/>
        <end position="624"/>
    </location>
</feature>
<feature type="transmembrane region" description="Helical" evidence="1">
    <location>
        <begin position="710"/>
        <end position="732"/>
    </location>
</feature>
<feature type="transmembrane region" description="Helical" evidence="1">
    <location>
        <begin position="738"/>
        <end position="760"/>
    </location>
</feature>
<dbReference type="AlphaFoldDB" id="A0A918RP95"/>
<keyword evidence="1" id="KW-0812">Transmembrane</keyword>
<comment type="caution">
    <text evidence="3">The sequence shown here is derived from an EMBL/GenBank/DDBJ whole genome shotgun (WGS) entry which is preliminary data.</text>
</comment>
<reference evidence="3" key="1">
    <citation type="journal article" date="2014" name="Int. J. Syst. Evol. Microbiol.">
        <title>Complete genome sequence of Corynebacterium casei LMG S-19264T (=DSM 44701T), isolated from a smear-ripened cheese.</title>
        <authorList>
            <consortium name="US DOE Joint Genome Institute (JGI-PGF)"/>
            <person name="Walter F."/>
            <person name="Albersmeier A."/>
            <person name="Kalinowski J."/>
            <person name="Ruckert C."/>
        </authorList>
    </citation>
    <scope>NUCLEOTIDE SEQUENCE</scope>
    <source>
        <strain evidence="3">JCM 5016</strain>
    </source>
</reference>
<evidence type="ECO:0000313" key="3">
    <source>
        <dbReference type="EMBL" id="GHA03948.1"/>
    </source>
</evidence>
<feature type="transmembrane region" description="Helical" evidence="1">
    <location>
        <begin position="457"/>
        <end position="485"/>
    </location>
</feature>
<evidence type="ECO:0000256" key="1">
    <source>
        <dbReference type="SAM" id="Phobius"/>
    </source>
</evidence>
<keyword evidence="1" id="KW-1133">Transmembrane helix</keyword>
<protein>
    <recommendedName>
        <fullName evidence="2">NACHT domain-containing protein</fullName>
    </recommendedName>
</protein>
<feature type="transmembrane region" description="Helical" evidence="1">
    <location>
        <begin position="570"/>
        <end position="596"/>
    </location>
</feature>
<keyword evidence="4" id="KW-1185">Reference proteome</keyword>
<feature type="transmembrane region" description="Helical" evidence="1">
    <location>
        <begin position="506"/>
        <end position="525"/>
    </location>
</feature>
<dbReference type="SUPFAM" id="SSF52540">
    <property type="entry name" value="P-loop containing nucleoside triphosphate hydrolases"/>
    <property type="match status" value="1"/>
</dbReference>
<feature type="transmembrane region" description="Helical" evidence="1">
    <location>
        <begin position="670"/>
        <end position="689"/>
    </location>
</feature>
<dbReference type="Gene3D" id="3.40.50.300">
    <property type="entry name" value="P-loop containing nucleotide triphosphate hydrolases"/>
    <property type="match status" value="1"/>
</dbReference>
<dbReference type="Pfam" id="PF05729">
    <property type="entry name" value="NACHT"/>
    <property type="match status" value="1"/>
</dbReference>
<dbReference type="EMBL" id="BMWH01000023">
    <property type="protein sequence ID" value="GHA03948.1"/>
    <property type="molecule type" value="Genomic_DNA"/>
</dbReference>
<evidence type="ECO:0000313" key="4">
    <source>
        <dbReference type="Proteomes" id="UP000623010"/>
    </source>
</evidence>